<sequence length="280" mass="30909">MDTLMALESMARTSATADTYVDVDQWMQLFGYTATRAKQAIEAHFLDPSRLSISEDHWNIVRNTTDAQGHDPESYAHHIMHHASILSTQLQPPRQASSNIKMTEQYLVEIIDGLTAADIQAIAGLSQPPKVVANDSGDKDSAVVDASTIAALEKSLPAGFFSIPLPAPAAKDLSDISIAPTLGIEATLPLLDLDHEPSLRAATISRGKKRKWGPYYALVDGTEQDKAEGWLYEVLNKEQEDELRRYESSNYEVVRCKIETGEEVIPGLTFRYCGDEMELS</sequence>
<dbReference type="AlphaFoldDB" id="A0A9P6GMW1"/>
<protein>
    <submittedName>
        <fullName evidence="1">Uncharacterized protein</fullName>
    </submittedName>
</protein>
<evidence type="ECO:0000313" key="2">
    <source>
        <dbReference type="Proteomes" id="UP000756921"/>
    </source>
</evidence>
<dbReference type="Proteomes" id="UP000756921">
    <property type="component" value="Unassembled WGS sequence"/>
</dbReference>
<evidence type="ECO:0000313" key="1">
    <source>
        <dbReference type="EMBL" id="KAF9738166.1"/>
    </source>
</evidence>
<accession>A0A9P6GMW1</accession>
<dbReference type="Gene3D" id="3.10.490.10">
    <property type="entry name" value="Gamma-glutamyl cyclotransferase-like"/>
    <property type="match status" value="1"/>
</dbReference>
<name>A0A9P6GMW1_9PLEO</name>
<dbReference type="OrthoDB" id="3262926at2759"/>
<reference evidence="1" key="1">
    <citation type="journal article" date="2020" name="Mol. Plant Microbe Interact.">
        <title>Genome Sequence of the Biocontrol Agent Coniothyrium minitans strain Conio (IMI 134523).</title>
        <authorList>
            <person name="Patel D."/>
            <person name="Shittu T.A."/>
            <person name="Baroncelli R."/>
            <person name="Muthumeenakshi S."/>
            <person name="Osborne T.H."/>
            <person name="Janganan T.K."/>
            <person name="Sreenivasaprasad S."/>
        </authorList>
    </citation>
    <scope>NUCLEOTIDE SEQUENCE</scope>
    <source>
        <strain evidence="1">Conio</strain>
    </source>
</reference>
<comment type="caution">
    <text evidence="1">The sequence shown here is derived from an EMBL/GenBank/DDBJ whole genome shotgun (WGS) entry which is preliminary data.</text>
</comment>
<proteinExistence type="predicted"/>
<dbReference type="EMBL" id="WJXW01000003">
    <property type="protein sequence ID" value="KAF9738166.1"/>
    <property type="molecule type" value="Genomic_DNA"/>
</dbReference>
<keyword evidence="2" id="KW-1185">Reference proteome</keyword>
<organism evidence="1 2">
    <name type="scientific">Paraphaeosphaeria minitans</name>
    <dbReference type="NCBI Taxonomy" id="565426"/>
    <lineage>
        <taxon>Eukaryota</taxon>
        <taxon>Fungi</taxon>
        <taxon>Dikarya</taxon>
        <taxon>Ascomycota</taxon>
        <taxon>Pezizomycotina</taxon>
        <taxon>Dothideomycetes</taxon>
        <taxon>Pleosporomycetidae</taxon>
        <taxon>Pleosporales</taxon>
        <taxon>Massarineae</taxon>
        <taxon>Didymosphaeriaceae</taxon>
        <taxon>Paraphaeosphaeria</taxon>
    </lineage>
</organism>
<gene>
    <name evidence="1" type="ORF">PMIN01_03449</name>
</gene>